<gene>
    <name evidence="2" type="ORF">BaRGS_00027508</name>
</gene>
<dbReference type="EMBL" id="JACVVK020000265">
    <property type="protein sequence ID" value="KAK7481248.1"/>
    <property type="molecule type" value="Genomic_DNA"/>
</dbReference>
<name>A0ABD0K270_9CAEN</name>
<dbReference type="Pfam" id="PF13649">
    <property type="entry name" value="Methyltransf_25"/>
    <property type="match status" value="1"/>
</dbReference>
<dbReference type="Gene3D" id="3.40.50.150">
    <property type="entry name" value="Vaccinia Virus protein VP39"/>
    <property type="match status" value="1"/>
</dbReference>
<sequence>MSRLTEYDAQGIVAEAQQVINRYLQPGLGAELSTKTYDDTSEKYDDYCAAFEHLGPAKTAEIAGSLYPDPKQRETVRILDVAAGTGMVGVELQKLGFRHMDALDPSRAMLDVAKSRGVYISFFCNYIDDKQLPIDENTYDCLTVSGGMGENQIPCCALHEMIRLVKPGGYIVNVTRQEHLKNCSDYIGRLEPLMEQLEQEGKWKQITRANFPNLLRGKEGLLLVHQVL</sequence>
<reference evidence="2 3" key="1">
    <citation type="journal article" date="2023" name="Sci. Data">
        <title>Genome assembly of the Korean intertidal mud-creeper Batillaria attramentaria.</title>
        <authorList>
            <person name="Patra A.K."/>
            <person name="Ho P.T."/>
            <person name="Jun S."/>
            <person name="Lee S.J."/>
            <person name="Kim Y."/>
            <person name="Won Y.J."/>
        </authorList>
    </citation>
    <scope>NUCLEOTIDE SEQUENCE [LARGE SCALE GENOMIC DNA]</scope>
    <source>
        <strain evidence="2">Wonlab-2016</strain>
    </source>
</reference>
<organism evidence="2 3">
    <name type="scientific">Batillaria attramentaria</name>
    <dbReference type="NCBI Taxonomy" id="370345"/>
    <lineage>
        <taxon>Eukaryota</taxon>
        <taxon>Metazoa</taxon>
        <taxon>Spiralia</taxon>
        <taxon>Lophotrochozoa</taxon>
        <taxon>Mollusca</taxon>
        <taxon>Gastropoda</taxon>
        <taxon>Caenogastropoda</taxon>
        <taxon>Sorbeoconcha</taxon>
        <taxon>Cerithioidea</taxon>
        <taxon>Batillariidae</taxon>
        <taxon>Batillaria</taxon>
    </lineage>
</organism>
<evidence type="ECO:0000313" key="2">
    <source>
        <dbReference type="EMBL" id="KAK7481248.1"/>
    </source>
</evidence>
<dbReference type="CDD" id="cd02440">
    <property type="entry name" value="AdoMet_MTases"/>
    <property type="match status" value="1"/>
</dbReference>
<dbReference type="PANTHER" id="PTHR43591:SF101">
    <property type="entry name" value="METHYLTRANSFERASE-LIKE PROTEIN 27"/>
    <property type="match status" value="1"/>
</dbReference>
<dbReference type="Proteomes" id="UP001519460">
    <property type="component" value="Unassembled WGS sequence"/>
</dbReference>
<proteinExistence type="predicted"/>
<comment type="caution">
    <text evidence="2">The sequence shown here is derived from an EMBL/GenBank/DDBJ whole genome shotgun (WGS) entry which is preliminary data.</text>
</comment>
<dbReference type="InterPro" id="IPR041698">
    <property type="entry name" value="Methyltransf_25"/>
</dbReference>
<evidence type="ECO:0000259" key="1">
    <source>
        <dbReference type="Pfam" id="PF13649"/>
    </source>
</evidence>
<dbReference type="SUPFAM" id="SSF53335">
    <property type="entry name" value="S-adenosyl-L-methionine-dependent methyltransferases"/>
    <property type="match status" value="1"/>
</dbReference>
<protein>
    <recommendedName>
        <fullName evidence="1">Methyltransferase domain-containing protein</fullName>
    </recommendedName>
</protein>
<dbReference type="PANTHER" id="PTHR43591">
    <property type="entry name" value="METHYLTRANSFERASE"/>
    <property type="match status" value="1"/>
</dbReference>
<accession>A0ABD0K270</accession>
<dbReference type="InterPro" id="IPR029063">
    <property type="entry name" value="SAM-dependent_MTases_sf"/>
</dbReference>
<evidence type="ECO:0000313" key="3">
    <source>
        <dbReference type="Proteomes" id="UP001519460"/>
    </source>
</evidence>
<feature type="domain" description="Methyltransferase" evidence="1">
    <location>
        <begin position="78"/>
        <end position="169"/>
    </location>
</feature>
<dbReference type="AlphaFoldDB" id="A0ABD0K270"/>
<keyword evidence="3" id="KW-1185">Reference proteome</keyword>